<proteinExistence type="inferred from homology"/>
<keyword evidence="5 8" id="KW-0732">Signal</keyword>
<evidence type="ECO:0008006" key="11">
    <source>
        <dbReference type="Google" id="ProtNLM"/>
    </source>
</evidence>
<evidence type="ECO:0000256" key="8">
    <source>
        <dbReference type="SAM" id="SignalP"/>
    </source>
</evidence>
<keyword evidence="10" id="KW-1185">Reference proteome</keyword>
<reference evidence="9 10" key="1">
    <citation type="submission" date="2018-09" db="EMBL/GenBank/DDBJ databases">
        <authorList>
            <person name="Zhu H."/>
        </authorList>
    </citation>
    <scope>NUCLEOTIDE SEQUENCE [LARGE SCALE GENOMIC DNA]</scope>
    <source>
        <strain evidence="9 10">K1W22B-8</strain>
    </source>
</reference>
<dbReference type="RefSeq" id="WP_119779818.1">
    <property type="nucleotide sequence ID" value="NZ_QYUK01000011.1"/>
</dbReference>
<evidence type="ECO:0000256" key="4">
    <source>
        <dbReference type="ARBA" id="ARBA00022692"/>
    </source>
</evidence>
<organism evidence="9 10">
    <name type="scientific">Oleomonas cavernae</name>
    <dbReference type="NCBI Taxonomy" id="2320859"/>
    <lineage>
        <taxon>Bacteria</taxon>
        <taxon>Pseudomonadati</taxon>
        <taxon>Pseudomonadota</taxon>
        <taxon>Alphaproteobacteria</taxon>
        <taxon>Acetobacterales</taxon>
        <taxon>Acetobacteraceae</taxon>
        <taxon>Oleomonas</taxon>
    </lineage>
</organism>
<dbReference type="GO" id="GO:0015483">
    <property type="term" value="F:long-chain fatty acid transporting porin activity"/>
    <property type="evidence" value="ECO:0007669"/>
    <property type="project" value="TreeGrafter"/>
</dbReference>
<keyword evidence="4" id="KW-0812">Transmembrane</keyword>
<dbReference type="SUPFAM" id="SSF56935">
    <property type="entry name" value="Porins"/>
    <property type="match status" value="1"/>
</dbReference>
<comment type="caution">
    <text evidence="9">The sequence shown here is derived from an EMBL/GenBank/DDBJ whole genome shotgun (WGS) entry which is preliminary data.</text>
</comment>
<dbReference type="GO" id="GO:0009279">
    <property type="term" value="C:cell outer membrane"/>
    <property type="evidence" value="ECO:0007669"/>
    <property type="project" value="UniProtKB-SubCell"/>
</dbReference>
<comment type="similarity">
    <text evidence="2">Belongs to the OmpP1/FadL family.</text>
</comment>
<gene>
    <name evidence="9" type="ORF">D3874_19370</name>
</gene>
<dbReference type="Pfam" id="PF03349">
    <property type="entry name" value="Toluene_X"/>
    <property type="match status" value="1"/>
</dbReference>
<keyword evidence="7" id="KW-0998">Cell outer membrane</keyword>
<dbReference type="PANTHER" id="PTHR35093:SF8">
    <property type="entry name" value="OUTER MEMBRANE PROTEIN NMB0088-RELATED"/>
    <property type="match status" value="1"/>
</dbReference>
<evidence type="ECO:0000256" key="3">
    <source>
        <dbReference type="ARBA" id="ARBA00022452"/>
    </source>
</evidence>
<evidence type="ECO:0000256" key="6">
    <source>
        <dbReference type="ARBA" id="ARBA00023136"/>
    </source>
</evidence>
<sequence length="439" mass="45352">MAVGSGGNAGCNPVRWAVGIGLLCLAGSCPAGAASGLLLDGVGGKEKGMAGAGLALPQDGVAVINNPATSGLVRSQISFGGTALFASPEADVSGAGSGLFPQEPGTADGDERWFGIPYMAAVQDFDSRWSGGLSIYGFFGLGAIFADVPRTNCPLALGPAASGPLCAGESRIDFSALLVAPSVAYALTPSWSIGVAPVLAYSRIELRGLGGFAAGSIDPSAVSDNGVDEAWGFGGEIGLHYQGPSLSFGLTYQTRMDMRPFDRYRGLLADGGKVDLPSVFAAGIAADISENLIGLLDIKHVRYSNSALLSNRFVLPGPPGNALLGSPDGAGFGWKDQTTFHLGLQYYWRADTVLRAGYAYSTRLFPDSQVSLSAIAPGTMTHHVALGGSYFLNELVSIDLGATYTPATHVRGRNAASPDQTISEALETLEIGLGFNYRW</sequence>
<dbReference type="OrthoDB" id="19849at2"/>
<evidence type="ECO:0000256" key="7">
    <source>
        <dbReference type="ARBA" id="ARBA00023237"/>
    </source>
</evidence>
<comment type="subcellular location">
    <subcellularLocation>
        <location evidence="1">Cell outer membrane</location>
        <topology evidence="1">Multi-pass membrane protein</topology>
    </subcellularLocation>
</comment>
<accession>A0A418WG27</accession>
<keyword evidence="6" id="KW-0472">Membrane</keyword>
<protein>
    <recommendedName>
        <fullName evidence="11">Long-chain fatty acid transporter</fullName>
    </recommendedName>
</protein>
<dbReference type="EMBL" id="QYUK01000011">
    <property type="protein sequence ID" value="RJF88869.1"/>
    <property type="molecule type" value="Genomic_DNA"/>
</dbReference>
<evidence type="ECO:0000256" key="1">
    <source>
        <dbReference type="ARBA" id="ARBA00004571"/>
    </source>
</evidence>
<evidence type="ECO:0000313" key="10">
    <source>
        <dbReference type="Proteomes" id="UP000284605"/>
    </source>
</evidence>
<feature type="chain" id="PRO_5019345254" description="Long-chain fatty acid transporter" evidence="8">
    <location>
        <begin position="34"/>
        <end position="439"/>
    </location>
</feature>
<dbReference type="AlphaFoldDB" id="A0A418WG27"/>
<evidence type="ECO:0000313" key="9">
    <source>
        <dbReference type="EMBL" id="RJF88869.1"/>
    </source>
</evidence>
<evidence type="ECO:0000256" key="2">
    <source>
        <dbReference type="ARBA" id="ARBA00008163"/>
    </source>
</evidence>
<evidence type="ECO:0000256" key="5">
    <source>
        <dbReference type="ARBA" id="ARBA00022729"/>
    </source>
</evidence>
<keyword evidence="3" id="KW-1134">Transmembrane beta strand</keyword>
<dbReference type="PANTHER" id="PTHR35093">
    <property type="entry name" value="OUTER MEMBRANE PROTEIN NMB0088-RELATED"/>
    <property type="match status" value="1"/>
</dbReference>
<dbReference type="Gene3D" id="2.40.160.60">
    <property type="entry name" value="Outer membrane protein transport protein (OMPP1/FadL/TodX)"/>
    <property type="match status" value="1"/>
</dbReference>
<dbReference type="InterPro" id="IPR005017">
    <property type="entry name" value="OMPP1/FadL/TodX"/>
</dbReference>
<dbReference type="Proteomes" id="UP000284605">
    <property type="component" value="Unassembled WGS sequence"/>
</dbReference>
<name>A0A418WG27_9PROT</name>
<feature type="signal peptide" evidence="8">
    <location>
        <begin position="1"/>
        <end position="33"/>
    </location>
</feature>